<dbReference type="EMBL" id="CP014263">
    <property type="protein sequence ID" value="AQG82441.1"/>
    <property type="molecule type" value="Genomic_DNA"/>
</dbReference>
<protein>
    <submittedName>
        <fullName evidence="1">2-keto-3-deoxy-galactonokinase</fullName>
    </submittedName>
</protein>
<dbReference type="Gene3D" id="3.30.420.300">
    <property type="entry name" value="2-keto-3-deoxy-galactonokinase, substrate binding domain"/>
    <property type="match status" value="1"/>
</dbReference>
<gene>
    <name evidence="1" type="ORF">AWR27_11200</name>
</gene>
<name>A0A1P9X4A0_9BACT</name>
<dbReference type="Gene3D" id="3.30.420.310">
    <property type="entry name" value="2-keto-3-deoxy-galactonokinase, C-terminal domain"/>
    <property type="match status" value="1"/>
</dbReference>
<evidence type="ECO:0000313" key="1">
    <source>
        <dbReference type="EMBL" id="AQG82441.1"/>
    </source>
</evidence>
<dbReference type="GO" id="GO:0008671">
    <property type="term" value="F:2-dehydro-3-deoxygalactonokinase activity"/>
    <property type="evidence" value="ECO:0007669"/>
    <property type="project" value="InterPro"/>
</dbReference>
<reference evidence="1 2" key="1">
    <citation type="submission" date="2016-01" db="EMBL/GenBank/DDBJ databases">
        <authorList>
            <person name="Oliw E.H."/>
        </authorList>
    </citation>
    <scope>NUCLEOTIDE SEQUENCE [LARGE SCALE GENOMIC DNA]</scope>
    <source>
        <strain evidence="1 2">DY10</strain>
    </source>
</reference>
<dbReference type="CDD" id="cd24012">
    <property type="entry name" value="ASKHA_NBD_KDGal-kinase"/>
    <property type="match status" value="1"/>
</dbReference>
<dbReference type="InterPro" id="IPR042257">
    <property type="entry name" value="DGOK_C"/>
</dbReference>
<dbReference type="STRING" id="1178516.AWR27_11200"/>
<dbReference type="AlphaFoldDB" id="A0A1P9X4A0"/>
<dbReference type="OrthoDB" id="256574at2"/>
<keyword evidence="1" id="KW-0808">Transferase</keyword>
<proteinExistence type="predicted"/>
<evidence type="ECO:0000313" key="2">
    <source>
        <dbReference type="Proteomes" id="UP000187941"/>
    </source>
</evidence>
<sequence>MTTTLLCCDWGTTAFRLRLMTVEDQRCVGELRTQSGIARTFSDWKTDGRPKRVSQEDFFRHRLKTYIGQLAVQVQHSLAGTPVLISGMASSSIGMTEVPYAGLPFALDGSQASIRFFESQSDFPHELGLISGVASSNDVMRGEETQLIGAVSLLSWAAQPDKSVFIFPGTHAKHLFVENEQLTHFETFMTGELFGLMAKHSILADSVETADLTSLSEADEAAFRQGVRQSITKPMLAALFTVRTNDLFDRLTKRQNALYLSGLLIGSELGHLLQKTDWPIRLCSSPNLATVYTLAIDELKLTHRTTLVPPDLIDRAAPAGQLQVYQQKREKQPI</sequence>
<dbReference type="InterPro" id="IPR007729">
    <property type="entry name" value="DGOK"/>
</dbReference>
<dbReference type="GO" id="GO:0034194">
    <property type="term" value="P:D-galactonate catabolic process"/>
    <property type="evidence" value="ECO:0007669"/>
    <property type="project" value="InterPro"/>
</dbReference>
<accession>A0A1P9X4A0</accession>
<keyword evidence="1" id="KW-0418">Kinase</keyword>
<keyword evidence="2" id="KW-1185">Reference proteome</keyword>
<organism evidence="1 2">
    <name type="scientific">Spirosoma montaniterrae</name>
    <dbReference type="NCBI Taxonomy" id="1178516"/>
    <lineage>
        <taxon>Bacteria</taxon>
        <taxon>Pseudomonadati</taxon>
        <taxon>Bacteroidota</taxon>
        <taxon>Cytophagia</taxon>
        <taxon>Cytophagales</taxon>
        <taxon>Cytophagaceae</taxon>
        <taxon>Spirosoma</taxon>
    </lineage>
</organism>
<dbReference type="Proteomes" id="UP000187941">
    <property type="component" value="Chromosome"/>
</dbReference>
<dbReference type="InterPro" id="IPR042258">
    <property type="entry name" value="DGOK_N"/>
</dbReference>
<dbReference type="KEGG" id="smon:AWR27_11200"/>
<dbReference type="RefSeq" id="WP_077133933.1">
    <property type="nucleotide sequence ID" value="NZ_CP014263.1"/>
</dbReference>
<dbReference type="Pfam" id="PF05035">
    <property type="entry name" value="DGOK"/>
    <property type="match status" value="1"/>
</dbReference>